<dbReference type="OrthoDB" id="2620581at2"/>
<keyword evidence="4" id="KW-1185">Reference proteome</keyword>
<dbReference type="SUPFAM" id="SSF55874">
    <property type="entry name" value="ATPase domain of HSP90 chaperone/DNA topoisomerase II/histidine kinase"/>
    <property type="match status" value="1"/>
</dbReference>
<keyword evidence="1" id="KW-0723">Serine/threonine-protein kinase</keyword>
<reference evidence="4" key="1">
    <citation type="submission" date="2016-11" db="EMBL/GenBank/DDBJ databases">
        <authorList>
            <person name="Varghese N."/>
            <person name="Submissions S."/>
        </authorList>
    </citation>
    <scope>NUCLEOTIDE SEQUENCE [LARGE SCALE GENOMIC DNA]</scope>
    <source>
        <strain evidence="4">DSM 15285</strain>
    </source>
</reference>
<dbReference type="InterPro" id="IPR050267">
    <property type="entry name" value="Anti-sigma-factor_SerPK"/>
</dbReference>
<dbReference type="Proteomes" id="UP000242520">
    <property type="component" value="Unassembled WGS sequence"/>
</dbReference>
<gene>
    <name evidence="3" type="ORF">SAMN02744040_00564</name>
</gene>
<protein>
    <submittedName>
        <fullName evidence="3">Serine/threonine-protein kinase RsbW</fullName>
    </submittedName>
</protein>
<dbReference type="InterPro" id="IPR036890">
    <property type="entry name" value="HATPase_C_sf"/>
</dbReference>
<dbReference type="RefSeq" id="WP_072723373.1">
    <property type="nucleotide sequence ID" value="NZ_FQXH01000006.1"/>
</dbReference>
<evidence type="ECO:0000256" key="1">
    <source>
        <dbReference type="ARBA" id="ARBA00022527"/>
    </source>
</evidence>
<dbReference type="AlphaFoldDB" id="A0A1M5PMV3"/>
<evidence type="ECO:0000313" key="4">
    <source>
        <dbReference type="Proteomes" id="UP000242520"/>
    </source>
</evidence>
<name>A0A1M5PMV3_9FIRM</name>
<proteinExistence type="predicted"/>
<dbReference type="STRING" id="1123350.SAMN02744040_00564"/>
<evidence type="ECO:0000259" key="2">
    <source>
        <dbReference type="Pfam" id="PF13581"/>
    </source>
</evidence>
<dbReference type="Gene3D" id="3.30.565.10">
    <property type="entry name" value="Histidine kinase-like ATPase, C-terminal domain"/>
    <property type="match status" value="1"/>
</dbReference>
<dbReference type="PANTHER" id="PTHR35526">
    <property type="entry name" value="ANTI-SIGMA-F FACTOR RSBW-RELATED"/>
    <property type="match status" value="1"/>
</dbReference>
<dbReference type="PANTHER" id="PTHR35526:SF3">
    <property type="entry name" value="ANTI-SIGMA-F FACTOR RSBW"/>
    <property type="match status" value="1"/>
</dbReference>
<dbReference type="InterPro" id="IPR003594">
    <property type="entry name" value="HATPase_dom"/>
</dbReference>
<accession>A0A1M5PMV3</accession>
<dbReference type="CDD" id="cd16936">
    <property type="entry name" value="HATPase_RsbW-like"/>
    <property type="match status" value="1"/>
</dbReference>
<dbReference type="Pfam" id="PF13581">
    <property type="entry name" value="HATPase_c_2"/>
    <property type="match status" value="1"/>
</dbReference>
<feature type="domain" description="Histidine kinase/HSP90-like ATPase" evidence="2">
    <location>
        <begin position="33"/>
        <end position="116"/>
    </location>
</feature>
<keyword evidence="3" id="KW-0808">Transferase</keyword>
<sequence length="128" mass="14853">MKRKEFVLYGLDKHKEIINKIIEDLNAFDYSFDIKLMLTEALTNAFKHGNSSSEDKPIYLRYNYNGMSIEFEIEDCGRGFEKVVIPDEISSENLLNDCGRGLFIINCIADKIEFKNSTLIIQKYLKVI</sequence>
<dbReference type="GO" id="GO:0004674">
    <property type="term" value="F:protein serine/threonine kinase activity"/>
    <property type="evidence" value="ECO:0007669"/>
    <property type="project" value="UniProtKB-KW"/>
</dbReference>
<dbReference type="EMBL" id="FQXH01000006">
    <property type="protein sequence ID" value="SHH02533.1"/>
    <property type="molecule type" value="Genomic_DNA"/>
</dbReference>
<keyword evidence="3" id="KW-0418">Kinase</keyword>
<organism evidence="3 4">
    <name type="scientific">Tepidibacter thalassicus DSM 15285</name>
    <dbReference type="NCBI Taxonomy" id="1123350"/>
    <lineage>
        <taxon>Bacteria</taxon>
        <taxon>Bacillati</taxon>
        <taxon>Bacillota</taxon>
        <taxon>Clostridia</taxon>
        <taxon>Peptostreptococcales</taxon>
        <taxon>Peptostreptococcaceae</taxon>
        <taxon>Tepidibacter</taxon>
    </lineage>
</organism>
<evidence type="ECO:0000313" key="3">
    <source>
        <dbReference type="EMBL" id="SHH02533.1"/>
    </source>
</evidence>